<dbReference type="SUPFAM" id="SSF53383">
    <property type="entry name" value="PLP-dependent transferases"/>
    <property type="match status" value="1"/>
</dbReference>
<dbReference type="InterPro" id="IPR015421">
    <property type="entry name" value="PyrdxlP-dep_Trfase_major"/>
</dbReference>
<dbReference type="Gene3D" id="3.90.1150.10">
    <property type="entry name" value="Aspartate Aminotransferase, domain 1"/>
    <property type="match status" value="1"/>
</dbReference>
<keyword evidence="6" id="KW-0663">Pyridoxal phosphate</keyword>
<comment type="catalytic activity">
    <reaction evidence="7 8">
        <text>L-aspartate + 2-oxoglutarate = oxaloacetate + L-glutamate</text>
        <dbReference type="Rhea" id="RHEA:21824"/>
        <dbReference type="ChEBI" id="CHEBI:16452"/>
        <dbReference type="ChEBI" id="CHEBI:16810"/>
        <dbReference type="ChEBI" id="CHEBI:29985"/>
        <dbReference type="ChEBI" id="CHEBI:29991"/>
        <dbReference type="EC" id="2.6.1.1"/>
    </reaction>
</comment>
<accession>A0A5N6NXE0</accession>
<dbReference type="InterPro" id="IPR015424">
    <property type="entry name" value="PyrdxlP-dep_Trfase"/>
</dbReference>
<dbReference type="PROSITE" id="PS00105">
    <property type="entry name" value="AA_TRANSFER_CLASS_1"/>
    <property type="match status" value="1"/>
</dbReference>
<evidence type="ECO:0000256" key="5">
    <source>
        <dbReference type="ARBA" id="ARBA00022679"/>
    </source>
</evidence>
<keyword evidence="11" id="KW-1185">Reference proteome</keyword>
<dbReference type="PRINTS" id="PR00799">
    <property type="entry name" value="TRANSAMINASE"/>
</dbReference>
<dbReference type="InterPro" id="IPR004839">
    <property type="entry name" value="Aminotransferase_I/II_large"/>
</dbReference>
<dbReference type="InterPro" id="IPR036691">
    <property type="entry name" value="Endo/exonu/phosph_ase_sf"/>
</dbReference>
<proteinExistence type="inferred from homology"/>
<reference evidence="10 11" key="1">
    <citation type="submission" date="2019-05" db="EMBL/GenBank/DDBJ databases">
        <title>Mikania micrantha, genome provides insights into the molecular mechanism of rapid growth.</title>
        <authorList>
            <person name="Liu B."/>
        </authorList>
    </citation>
    <scope>NUCLEOTIDE SEQUENCE [LARGE SCALE GENOMIC DNA]</scope>
    <source>
        <strain evidence="10">NLD-2019</strain>
        <tissue evidence="10">Leaf</tissue>
    </source>
</reference>
<evidence type="ECO:0000256" key="8">
    <source>
        <dbReference type="RuleBase" id="RU000480"/>
    </source>
</evidence>
<evidence type="ECO:0000256" key="1">
    <source>
        <dbReference type="ARBA" id="ARBA00001933"/>
    </source>
</evidence>
<dbReference type="SUPFAM" id="SSF56219">
    <property type="entry name" value="DNase I-like"/>
    <property type="match status" value="1"/>
</dbReference>
<evidence type="ECO:0000256" key="6">
    <source>
        <dbReference type="ARBA" id="ARBA00022898"/>
    </source>
</evidence>
<dbReference type="OrthoDB" id="6752799at2759"/>
<dbReference type="CDD" id="cd00609">
    <property type="entry name" value="AAT_like"/>
    <property type="match status" value="1"/>
</dbReference>
<evidence type="ECO:0000313" key="10">
    <source>
        <dbReference type="EMBL" id="KAD5508427.1"/>
    </source>
</evidence>
<evidence type="ECO:0000256" key="2">
    <source>
        <dbReference type="ARBA" id="ARBA00007441"/>
    </source>
</evidence>
<evidence type="ECO:0000256" key="4">
    <source>
        <dbReference type="ARBA" id="ARBA00022576"/>
    </source>
</evidence>
<dbReference type="Gene3D" id="3.40.640.10">
    <property type="entry name" value="Type I PLP-dependent aspartate aminotransferase-like (Major domain)"/>
    <property type="match status" value="1"/>
</dbReference>
<dbReference type="InterPro" id="IPR000796">
    <property type="entry name" value="Asp_trans"/>
</dbReference>
<gene>
    <name evidence="10" type="ORF">E3N88_16130</name>
</gene>
<dbReference type="InterPro" id="IPR015422">
    <property type="entry name" value="PyrdxlP-dep_Trfase_small"/>
</dbReference>
<dbReference type="AlphaFoldDB" id="A0A5N6NXE0"/>
<keyword evidence="5 8" id="KW-0808">Transferase</keyword>
<dbReference type="PANTHER" id="PTHR11879">
    <property type="entry name" value="ASPARTATE AMINOTRANSFERASE"/>
    <property type="match status" value="1"/>
</dbReference>
<organism evidence="10 11">
    <name type="scientific">Mikania micrantha</name>
    <name type="common">bitter vine</name>
    <dbReference type="NCBI Taxonomy" id="192012"/>
    <lineage>
        <taxon>Eukaryota</taxon>
        <taxon>Viridiplantae</taxon>
        <taxon>Streptophyta</taxon>
        <taxon>Embryophyta</taxon>
        <taxon>Tracheophyta</taxon>
        <taxon>Spermatophyta</taxon>
        <taxon>Magnoliopsida</taxon>
        <taxon>eudicotyledons</taxon>
        <taxon>Gunneridae</taxon>
        <taxon>Pentapetalae</taxon>
        <taxon>asterids</taxon>
        <taxon>campanulids</taxon>
        <taxon>Asterales</taxon>
        <taxon>Asteraceae</taxon>
        <taxon>Asteroideae</taxon>
        <taxon>Heliantheae alliance</taxon>
        <taxon>Eupatorieae</taxon>
        <taxon>Mikania</taxon>
    </lineage>
</organism>
<keyword evidence="4 8" id="KW-0032">Aminotransferase</keyword>
<sequence>MASVSLPSIYPSASLSFQDKCKEQTKFRSSSTSVFFGKEKRPLSVKTKSHGQITMAVAVTASRFDNITMAPPDPILGVSEAFKADTSDLKLNLGVGAYRTEELQPYVLKVVKKAENLMLERGESKEYLPIEGLAAFNKATAELLFGADNPVLHQQRVATIQGLSGTGSLRVAAALIERYFPGAKVLISSPTWGNHKNIFNDARVPWSEYRYYDPKTVGLDFDGMIADIKAAPEGSFVLLHGCAHNPTGIDPTLEQWEKIADVIQEKNHIPFFDVAYQGFASGSLDEDASSVRLFAARGMELLVAQSYSKNLGLYAERVGAINVLCSSADAAVRVKSQMKRIARPMYSNPPVHGARIVANVVGNPDFFNEWKEEMEMMAGRIKSVRQKLYNNLSAKDKSGKDWSFILKQIGMFSFTGLNKAQSDNMTDKWHVYMTKDGRISLAGLSSAKCEYLADAIIDSYHNIRGLMSLWNPHVFTLKLMEKNQNFIVTGGTIVGVTEEIFIVNVYAPGDPGKRKLLWDDLMRVKCRHQGVWVFAGDFNEVRYPEERFNSIFDNRSAMVFNNFIRTGLLEFPLGGKKFTHITDDGEKLSRIDRILVCDKFMNKWPMGKVTALNREYSDHSPMLLSLMDMNFGPTPFRFFSYWLGMEGLDVAVKKALEENCEGVREDTLLATKLGTIKEKIREWRSTEKEKEEKEINEARTRFNLLEETAEWRKLTVKEKDDRLVSKEFIKEWVARKSNELRQRAKVKWSISPFVPDENKLPSPFDIDDPRRDNQILALRNKSIHKSLKANLVEHIERVRTDIVLRSIYGD</sequence>
<dbReference type="FunFam" id="3.90.1150.10:FF:000001">
    <property type="entry name" value="Aspartate aminotransferase"/>
    <property type="match status" value="1"/>
</dbReference>
<dbReference type="NCBIfam" id="NF006719">
    <property type="entry name" value="PRK09257.1"/>
    <property type="match status" value="1"/>
</dbReference>
<dbReference type="Gene3D" id="3.60.10.10">
    <property type="entry name" value="Endonuclease/exonuclease/phosphatase"/>
    <property type="match status" value="1"/>
</dbReference>
<dbReference type="Proteomes" id="UP000326396">
    <property type="component" value="Linkage Group LG16"/>
</dbReference>
<dbReference type="GO" id="GO:0030170">
    <property type="term" value="F:pyridoxal phosphate binding"/>
    <property type="evidence" value="ECO:0007669"/>
    <property type="project" value="InterPro"/>
</dbReference>
<dbReference type="InterPro" id="IPR004838">
    <property type="entry name" value="NHTrfase_class1_PyrdxlP-BS"/>
</dbReference>
<comment type="miscellaneous">
    <text evidence="8">In eukaryotes there are cytoplasmic, mitochondrial and chloroplastic isozymes.</text>
</comment>
<dbReference type="GO" id="GO:0006520">
    <property type="term" value="P:amino acid metabolic process"/>
    <property type="evidence" value="ECO:0007669"/>
    <property type="project" value="InterPro"/>
</dbReference>
<evidence type="ECO:0000313" key="11">
    <source>
        <dbReference type="Proteomes" id="UP000326396"/>
    </source>
</evidence>
<comment type="similarity">
    <text evidence="2">Belongs to the class-I pyridoxal-phosphate-dependent aminotransferase family.</text>
</comment>
<dbReference type="GO" id="GO:0004069">
    <property type="term" value="F:L-aspartate:2-oxoglutarate aminotransferase activity"/>
    <property type="evidence" value="ECO:0007669"/>
    <property type="project" value="UniProtKB-EC"/>
</dbReference>
<dbReference type="EC" id="2.6.1.1" evidence="8"/>
<dbReference type="EMBL" id="SZYD01000008">
    <property type="protein sequence ID" value="KAD5508427.1"/>
    <property type="molecule type" value="Genomic_DNA"/>
</dbReference>
<evidence type="ECO:0000259" key="9">
    <source>
        <dbReference type="Pfam" id="PF00155"/>
    </source>
</evidence>
<protein>
    <recommendedName>
        <fullName evidence="8">Aspartate aminotransferase</fullName>
        <ecNumber evidence="8">2.6.1.1</ecNumber>
    </recommendedName>
</protein>
<comment type="caution">
    <text evidence="10">The sequence shown here is derived from an EMBL/GenBank/DDBJ whole genome shotgun (WGS) entry which is preliminary data.</text>
</comment>
<evidence type="ECO:0000256" key="3">
    <source>
        <dbReference type="ARBA" id="ARBA00011738"/>
    </source>
</evidence>
<evidence type="ECO:0000256" key="7">
    <source>
        <dbReference type="ARBA" id="ARBA00049185"/>
    </source>
</evidence>
<name>A0A5N6NXE0_9ASTR</name>
<comment type="subunit">
    <text evidence="3 8">Homodimer.</text>
</comment>
<dbReference type="Pfam" id="PF00155">
    <property type="entry name" value="Aminotran_1_2"/>
    <property type="match status" value="1"/>
</dbReference>
<comment type="cofactor">
    <cofactor evidence="1">
        <name>pyridoxal 5'-phosphate</name>
        <dbReference type="ChEBI" id="CHEBI:597326"/>
    </cofactor>
</comment>
<feature type="domain" description="Aminotransferase class I/classII large" evidence="9">
    <location>
        <begin position="90"/>
        <end position="456"/>
    </location>
</feature>
<dbReference type="PANTHER" id="PTHR11879:SF46">
    <property type="entry name" value="ASPARTATE AMINOTRANSFERASE, CYTOPLASMIC"/>
    <property type="match status" value="1"/>
</dbReference>
<dbReference type="FunFam" id="3.40.640.10:FF:000015">
    <property type="entry name" value="Aspartate aminotransferase"/>
    <property type="match status" value="1"/>
</dbReference>